<keyword evidence="1" id="KW-0328">Glycosyltransferase</keyword>
<comment type="similarity">
    <text evidence="3">Belongs to the glycosyl hydrolase 130 family.</text>
</comment>
<protein>
    <recommendedName>
        <fullName evidence="7">Glycosidase</fullName>
    </recommendedName>
</protein>
<evidence type="ECO:0008006" key="7">
    <source>
        <dbReference type="Google" id="ProtNLM"/>
    </source>
</evidence>
<evidence type="ECO:0000256" key="2">
    <source>
        <dbReference type="ARBA" id="ARBA00022679"/>
    </source>
</evidence>
<dbReference type="SUPFAM" id="SSF75005">
    <property type="entry name" value="Arabinanase/levansucrase/invertase"/>
    <property type="match status" value="1"/>
</dbReference>
<dbReference type="GO" id="GO:0016757">
    <property type="term" value="F:glycosyltransferase activity"/>
    <property type="evidence" value="ECO:0007669"/>
    <property type="project" value="UniProtKB-KW"/>
</dbReference>
<dbReference type="InterPro" id="IPR023296">
    <property type="entry name" value="Glyco_hydro_beta-prop_sf"/>
</dbReference>
<dbReference type="AlphaFoldDB" id="A0A2H0TF22"/>
<proteinExistence type="inferred from homology"/>
<dbReference type="PANTHER" id="PTHR34106:SF5">
    <property type="entry name" value="GLYCOSIDASE"/>
    <property type="match status" value="1"/>
</dbReference>
<dbReference type="Gene3D" id="2.115.10.20">
    <property type="entry name" value="Glycosyl hydrolase domain, family 43"/>
    <property type="match status" value="1"/>
</dbReference>
<sequence>MLRARRSDNNPFLSPDPESSWESEAVFNGCPVFEGKKMHLLYRAMPFLMEHEGKKIGISTIGYAEGSKDLKIKERRQLIKPEYDWEKFGCEDPRVTKLNGKYYIFYTALSQFPFAAGGIKTAVAITKDFRSIKEKHPVSTFNAKAMALFPAKINGKMVAILTAHTDMPPAKICLAYFDEESDIWSEKYWNKWYASLDSHTLSFRRSSDDHVEVGAPPVKTKYGWLVVFSYIKNYFS</sequence>
<organism evidence="5 6">
    <name type="scientific">Candidatus Niyogibacteria bacterium CG10_big_fil_rev_8_21_14_0_10_42_19</name>
    <dbReference type="NCBI Taxonomy" id="1974725"/>
    <lineage>
        <taxon>Bacteria</taxon>
        <taxon>Candidatus Niyogiibacteriota</taxon>
    </lineage>
</organism>
<feature type="region of interest" description="Disordered" evidence="4">
    <location>
        <begin position="1"/>
        <end position="21"/>
    </location>
</feature>
<evidence type="ECO:0000256" key="1">
    <source>
        <dbReference type="ARBA" id="ARBA00022676"/>
    </source>
</evidence>
<dbReference type="Proteomes" id="UP000229383">
    <property type="component" value="Unassembled WGS sequence"/>
</dbReference>
<dbReference type="CDD" id="cd18611">
    <property type="entry name" value="GH130"/>
    <property type="match status" value="1"/>
</dbReference>
<reference evidence="6" key="1">
    <citation type="submission" date="2017-09" db="EMBL/GenBank/DDBJ databases">
        <title>Depth-based differentiation of microbial function through sediment-hosted aquifers and enrichment of novel symbionts in the deep terrestrial subsurface.</title>
        <authorList>
            <person name="Probst A.J."/>
            <person name="Ladd B."/>
            <person name="Jarett J.K."/>
            <person name="Geller-Mcgrath D.E."/>
            <person name="Sieber C.M.K."/>
            <person name="Emerson J.B."/>
            <person name="Anantharaman K."/>
            <person name="Thomas B.C."/>
            <person name="Malmstrom R."/>
            <person name="Stieglmeier M."/>
            <person name="Klingl A."/>
            <person name="Woyke T."/>
            <person name="Ryan C.M."/>
            <person name="Banfield J.F."/>
        </authorList>
    </citation>
    <scope>NUCLEOTIDE SEQUENCE [LARGE SCALE GENOMIC DNA]</scope>
</reference>
<accession>A0A2H0TF22</accession>
<dbReference type="InterPro" id="IPR007184">
    <property type="entry name" value="Mannoside_phosphorylase"/>
</dbReference>
<dbReference type="EMBL" id="PFCN01000035">
    <property type="protein sequence ID" value="PIR70146.1"/>
    <property type="molecule type" value="Genomic_DNA"/>
</dbReference>
<dbReference type="PANTHER" id="PTHR34106">
    <property type="entry name" value="GLYCOSIDASE"/>
    <property type="match status" value="1"/>
</dbReference>
<dbReference type="Pfam" id="PF04041">
    <property type="entry name" value="Glyco_hydro_130"/>
    <property type="match status" value="1"/>
</dbReference>
<comment type="caution">
    <text evidence="5">The sequence shown here is derived from an EMBL/GenBank/DDBJ whole genome shotgun (WGS) entry which is preliminary data.</text>
</comment>
<evidence type="ECO:0000256" key="3">
    <source>
        <dbReference type="ARBA" id="ARBA00024356"/>
    </source>
</evidence>
<evidence type="ECO:0000313" key="5">
    <source>
        <dbReference type="EMBL" id="PIR70146.1"/>
    </source>
</evidence>
<feature type="non-terminal residue" evidence="5">
    <location>
        <position position="236"/>
    </location>
</feature>
<gene>
    <name evidence="5" type="ORF">COU46_03270</name>
</gene>
<keyword evidence="2" id="KW-0808">Transferase</keyword>
<evidence type="ECO:0000313" key="6">
    <source>
        <dbReference type="Proteomes" id="UP000229383"/>
    </source>
</evidence>
<evidence type="ECO:0000256" key="4">
    <source>
        <dbReference type="SAM" id="MobiDB-lite"/>
    </source>
</evidence>
<name>A0A2H0TF22_9BACT</name>